<dbReference type="Proteomes" id="UP000308652">
    <property type="component" value="Unassembled WGS sequence"/>
</dbReference>
<keyword evidence="3" id="KW-1185">Reference proteome</keyword>
<protein>
    <recommendedName>
        <fullName evidence="4">Ser-Thr-rich glycosyl-phosphatidyl-inositol-anchored membrane family-domain-containing protein</fullName>
    </recommendedName>
</protein>
<evidence type="ECO:0000313" key="2">
    <source>
        <dbReference type="EMBL" id="TFK37253.1"/>
    </source>
</evidence>
<gene>
    <name evidence="2" type="ORF">BDQ12DRAFT_685562</name>
</gene>
<sequence>MQFLSSMKTMIALLAISLASSPVGAVPAQQSTNDVFVPPVLTPTAGTIWKVGTQQTVTWDVSNPPVHITNAIGEILMSKGGVTIPNLTIASNFSILLGTINVQVPNLAAGNDYRVILFGDSGNTSPAFSIIQ</sequence>
<proteinExistence type="predicted"/>
<organism evidence="2 3">
    <name type="scientific">Crucibulum laeve</name>
    <dbReference type="NCBI Taxonomy" id="68775"/>
    <lineage>
        <taxon>Eukaryota</taxon>
        <taxon>Fungi</taxon>
        <taxon>Dikarya</taxon>
        <taxon>Basidiomycota</taxon>
        <taxon>Agaricomycotina</taxon>
        <taxon>Agaricomycetes</taxon>
        <taxon>Agaricomycetidae</taxon>
        <taxon>Agaricales</taxon>
        <taxon>Agaricineae</taxon>
        <taxon>Nidulariaceae</taxon>
        <taxon>Crucibulum</taxon>
    </lineage>
</organism>
<keyword evidence="1" id="KW-0732">Signal</keyword>
<evidence type="ECO:0008006" key="4">
    <source>
        <dbReference type="Google" id="ProtNLM"/>
    </source>
</evidence>
<name>A0A5C3LXX0_9AGAR</name>
<feature type="signal peptide" evidence="1">
    <location>
        <begin position="1"/>
        <end position="25"/>
    </location>
</feature>
<feature type="chain" id="PRO_5022876648" description="Ser-Thr-rich glycosyl-phosphatidyl-inositol-anchored membrane family-domain-containing protein" evidence="1">
    <location>
        <begin position="26"/>
        <end position="132"/>
    </location>
</feature>
<dbReference type="EMBL" id="ML213609">
    <property type="protein sequence ID" value="TFK37253.1"/>
    <property type="molecule type" value="Genomic_DNA"/>
</dbReference>
<dbReference type="OrthoDB" id="2317741at2759"/>
<evidence type="ECO:0000256" key="1">
    <source>
        <dbReference type="SAM" id="SignalP"/>
    </source>
</evidence>
<dbReference type="AlphaFoldDB" id="A0A5C3LXX0"/>
<accession>A0A5C3LXX0</accession>
<evidence type="ECO:0000313" key="3">
    <source>
        <dbReference type="Proteomes" id="UP000308652"/>
    </source>
</evidence>
<reference evidence="2 3" key="1">
    <citation type="journal article" date="2019" name="Nat. Ecol. Evol.">
        <title>Megaphylogeny resolves global patterns of mushroom evolution.</title>
        <authorList>
            <person name="Varga T."/>
            <person name="Krizsan K."/>
            <person name="Foldi C."/>
            <person name="Dima B."/>
            <person name="Sanchez-Garcia M."/>
            <person name="Sanchez-Ramirez S."/>
            <person name="Szollosi G.J."/>
            <person name="Szarkandi J.G."/>
            <person name="Papp V."/>
            <person name="Albert L."/>
            <person name="Andreopoulos W."/>
            <person name="Angelini C."/>
            <person name="Antonin V."/>
            <person name="Barry K.W."/>
            <person name="Bougher N.L."/>
            <person name="Buchanan P."/>
            <person name="Buyck B."/>
            <person name="Bense V."/>
            <person name="Catcheside P."/>
            <person name="Chovatia M."/>
            <person name="Cooper J."/>
            <person name="Damon W."/>
            <person name="Desjardin D."/>
            <person name="Finy P."/>
            <person name="Geml J."/>
            <person name="Haridas S."/>
            <person name="Hughes K."/>
            <person name="Justo A."/>
            <person name="Karasinski D."/>
            <person name="Kautmanova I."/>
            <person name="Kiss B."/>
            <person name="Kocsube S."/>
            <person name="Kotiranta H."/>
            <person name="LaButti K.M."/>
            <person name="Lechner B.E."/>
            <person name="Liimatainen K."/>
            <person name="Lipzen A."/>
            <person name="Lukacs Z."/>
            <person name="Mihaltcheva S."/>
            <person name="Morgado L.N."/>
            <person name="Niskanen T."/>
            <person name="Noordeloos M.E."/>
            <person name="Ohm R.A."/>
            <person name="Ortiz-Santana B."/>
            <person name="Ovrebo C."/>
            <person name="Racz N."/>
            <person name="Riley R."/>
            <person name="Savchenko A."/>
            <person name="Shiryaev A."/>
            <person name="Soop K."/>
            <person name="Spirin V."/>
            <person name="Szebenyi C."/>
            <person name="Tomsovsky M."/>
            <person name="Tulloss R.E."/>
            <person name="Uehling J."/>
            <person name="Grigoriev I.V."/>
            <person name="Vagvolgyi C."/>
            <person name="Papp T."/>
            <person name="Martin F.M."/>
            <person name="Miettinen O."/>
            <person name="Hibbett D.S."/>
            <person name="Nagy L.G."/>
        </authorList>
    </citation>
    <scope>NUCLEOTIDE SEQUENCE [LARGE SCALE GENOMIC DNA]</scope>
    <source>
        <strain evidence="2 3">CBS 166.37</strain>
    </source>
</reference>